<organism evidence="1 2">
    <name type="scientific">Melanomma pulvis-pyrius CBS 109.77</name>
    <dbReference type="NCBI Taxonomy" id="1314802"/>
    <lineage>
        <taxon>Eukaryota</taxon>
        <taxon>Fungi</taxon>
        <taxon>Dikarya</taxon>
        <taxon>Ascomycota</taxon>
        <taxon>Pezizomycotina</taxon>
        <taxon>Dothideomycetes</taxon>
        <taxon>Pleosporomycetidae</taxon>
        <taxon>Pleosporales</taxon>
        <taxon>Melanommataceae</taxon>
        <taxon>Melanomma</taxon>
    </lineage>
</organism>
<evidence type="ECO:0000313" key="1">
    <source>
        <dbReference type="EMBL" id="KAF2796614.1"/>
    </source>
</evidence>
<keyword evidence="2" id="KW-1185">Reference proteome</keyword>
<proteinExistence type="predicted"/>
<reference evidence="1" key="1">
    <citation type="journal article" date="2020" name="Stud. Mycol.">
        <title>101 Dothideomycetes genomes: a test case for predicting lifestyles and emergence of pathogens.</title>
        <authorList>
            <person name="Haridas S."/>
            <person name="Albert R."/>
            <person name="Binder M."/>
            <person name="Bloem J."/>
            <person name="Labutti K."/>
            <person name="Salamov A."/>
            <person name="Andreopoulos B."/>
            <person name="Baker S."/>
            <person name="Barry K."/>
            <person name="Bills G."/>
            <person name="Bluhm B."/>
            <person name="Cannon C."/>
            <person name="Castanera R."/>
            <person name="Culley D."/>
            <person name="Daum C."/>
            <person name="Ezra D."/>
            <person name="Gonzalez J."/>
            <person name="Henrissat B."/>
            <person name="Kuo A."/>
            <person name="Liang C."/>
            <person name="Lipzen A."/>
            <person name="Lutzoni F."/>
            <person name="Magnuson J."/>
            <person name="Mondo S."/>
            <person name="Nolan M."/>
            <person name="Ohm R."/>
            <person name="Pangilinan J."/>
            <person name="Park H.-J."/>
            <person name="Ramirez L."/>
            <person name="Alfaro M."/>
            <person name="Sun H."/>
            <person name="Tritt A."/>
            <person name="Yoshinaga Y."/>
            <person name="Zwiers L.-H."/>
            <person name="Turgeon B."/>
            <person name="Goodwin S."/>
            <person name="Spatafora J."/>
            <person name="Crous P."/>
            <person name="Grigoriev I."/>
        </authorList>
    </citation>
    <scope>NUCLEOTIDE SEQUENCE</scope>
    <source>
        <strain evidence="1">CBS 109.77</strain>
    </source>
</reference>
<name>A0A6A6XK65_9PLEO</name>
<protein>
    <submittedName>
        <fullName evidence="1">Uncharacterized protein</fullName>
    </submittedName>
</protein>
<dbReference type="EMBL" id="MU001826">
    <property type="protein sequence ID" value="KAF2796614.1"/>
    <property type="molecule type" value="Genomic_DNA"/>
</dbReference>
<dbReference type="Proteomes" id="UP000799757">
    <property type="component" value="Unassembled WGS sequence"/>
</dbReference>
<evidence type="ECO:0000313" key="2">
    <source>
        <dbReference type="Proteomes" id="UP000799757"/>
    </source>
</evidence>
<dbReference type="OrthoDB" id="3795216at2759"/>
<sequence>MPPLPELPVPVSDTIAVRVKSRMKAREIPTKKAIDLPTYRDVGVVFTEPGYTGSARFIIESKGKPECLPLKPGPDVTRIGSLMVCRDTACTFFTGNNCDESDPDNFSVRVHGPGDVPNLNTPAGNVFQQVCCGQDLEETQTGTQGAASKADFVVIPEPHVNTSSATIKLAGKRANKRMANLMGQS</sequence>
<accession>A0A6A6XK65</accession>
<dbReference type="AlphaFoldDB" id="A0A6A6XK65"/>
<gene>
    <name evidence="1" type="ORF">K505DRAFT_373039</name>
</gene>